<dbReference type="RefSeq" id="WP_129187384.1">
    <property type="nucleotide sequence ID" value="NZ_CP035493.1"/>
</dbReference>
<dbReference type="KEGG" id="xya:ET471_07620"/>
<dbReference type="GO" id="GO:0003700">
    <property type="term" value="F:DNA-binding transcription factor activity"/>
    <property type="evidence" value="ECO:0007669"/>
    <property type="project" value="InterPro"/>
</dbReference>
<dbReference type="InterPro" id="IPR036388">
    <property type="entry name" value="WH-like_DNA-bd_sf"/>
</dbReference>
<dbReference type="InterPro" id="IPR036390">
    <property type="entry name" value="WH_DNA-bd_sf"/>
</dbReference>
<organism evidence="2 3">
    <name type="scientific">Xylanimonas protaetiae</name>
    <dbReference type="NCBI Taxonomy" id="2509457"/>
    <lineage>
        <taxon>Bacteria</taxon>
        <taxon>Bacillati</taxon>
        <taxon>Actinomycetota</taxon>
        <taxon>Actinomycetes</taxon>
        <taxon>Micrococcales</taxon>
        <taxon>Promicromonosporaceae</taxon>
        <taxon>Xylanimonas</taxon>
    </lineage>
</organism>
<evidence type="ECO:0000259" key="1">
    <source>
        <dbReference type="PROSITE" id="PS50995"/>
    </source>
</evidence>
<dbReference type="PANTHER" id="PTHR33164:SF99">
    <property type="entry name" value="MARR FAMILY REGULATORY PROTEIN"/>
    <property type="match status" value="1"/>
</dbReference>
<gene>
    <name evidence="2" type="ORF">ET471_07620</name>
</gene>
<dbReference type="InterPro" id="IPR039422">
    <property type="entry name" value="MarR/SlyA-like"/>
</dbReference>
<evidence type="ECO:0000313" key="2">
    <source>
        <dbReference type="EMBL" id="QAY69914.1"/>
    </source>
</evidence>
<dbReference type="Proteomes" id="UP000292118">
    <property type="component" value="Chromosome"/>
</dbReference>
<name>A0A4P6F319_9MICO</name>
<protein>
    <submittedName>
        <fullName evidence="2">MarR family transcriptional regulator</fullName>
    </submittedName>
</protein>
<dbReference type="Gene3D" id="1.10.10.10">
    <property type="entry name" value="Winged helix-like DNA-binding domain superfamily/Winged helix DNA-binding domain"/>
    <property type="match status" value="1"/>
</dbReference>
<dbReference type="Pfam" id="PF12802">
    <property type="entry name" value="MarR_2"/>
    <property type="match status" value="1"/>
</dbReference>
<proteinExistence type="predicted"/>
<dbReference type="PANTHER" id="PTHR33164">
    <property type="entry name" value="TRANSCRIPTIONAL REGULATOR, MARR FAMILY"/>
    <property type="match status" value="1"/>
</dbReference>
<reference evidence="2 3" key="1">
    <citation type="submission" date="2019-01" db="EMBL/GenBank/DDBJ databases">
        <title>Genome sequencing of strain FW10M-9.</title>
        <authorList>
            <person name="Heo J."/>
            <person name="Kim S.-J."/>
            <person name="Kim J.-S."/>
            <person name="Hong S.-B."/>
            <person name="Kwon S.-W."/>
        </authorList>
    </citation>
    <scope>NUCLEOTIDE SEQUENCE [LARGE SCALE GENOMIC DNA]</scope>
    <source>
        <strain evidence="2 3">FW10M-9</strain>
    </source>
</reference>
<dbReference type="AlphaFoldDB" id="A0A4P6F319"/>
<evidence type="ECO:0000313" key="3">
    <source>
        <dbReference type="Proteomes" id="UP000292118"/>
    </source>
</evidence>
<dbReference type="PRINTS" id="PR00598">
    <property type="entry name" value="HTHMARR"/>
</dbReference>
<dbReference type="SMART" id="SM00347">
    <property type="entry name" value="HTH_MARR"/>
    <property type="match status" value="1"/>
</dbReference>
<accession>A0A4P6F319</accession>
<feature type="domain" description="HTH marR-type" evidence="1">
    <location>
        <begin position="1"/>
        <end position="147"/>
    </location>
</feature>
<dbReference type="PROSITE" id="PS50995">
    <property type="entry name" value="HTH_MARR_2"/>
    <property type="match status" value="1"/>
</dbReference>
<dbReference type="SUPFAM" id="SSF46785">
    <property type="entry name" value="Winged helix' DNA-binding domain"/>
    <property type="match status" value="1"/>
</dbReference>
<sequence length="154" mass="17579">MTEPRWLSDDQQRWWRAYLEGTARFVDALDRAHDDGVPLSLGEYHLMVQLSEAPGRTLRMSELADCLALSRSRLTHTVDRMERRGLVRREPVPGDRRGVNCVMTDAGWDLLVASAPHHVEAVRRYMVDVLTPEEFEVLGRAMAKVAREARRALG</sequence>
<dbReference type="OrthoDB" id="8635520at2"/>
<dbReference type="InterPro" id="IPR000835">
    <property type="entry name" value="HTH_MarR-typ"/>
</dbReference>
<keyword evidence="3" id="KW-1185">Reference proteome</keyword>
<dbReference type="EMBL" id="CP035493">
    <property type="protein sequence ID" value="QAY69914.1"/>
    <property type="molecule type" value="Genomic_DNA"/>
</dbReference>
<dbReference type="GO" id="GO:0006950">
    <property type="term" value="P:response to stress"/>
    <property type="evidence" value="ECO:0007669"/>
    <property type="project" value="TreeGrafter"/>
</dbReference>